<gene>
    <name evidence="11" type="primary">mgtE</name>
    <name evidence="11" type="ORF">F8O03_07710</name>
</gene>
<feature type="transmembrane region" description="Helical" evidence="9">
    <location>
        <begin position="365"/>
        <end position="385"/>
    </location>
</feature>
<comment type="subunit">
    <text evidence="9">Homodimer.</text>
</comment>
<evidence type="ECO:0000256" key="9">
    <source>
        <dbReference type="RuleBase" id="RU362011"/>
    </source>
</evidence>
<dbReference type="AlphaFoldDB" id="A0A7J5B2M5"/>
<dbReference type="InterPro" id="IPR006668">
    <property type="entry name" value="Mg_transptr_MgtE_intracell_dom"/>
</dbReference>
<keyword evidence="7 9" id="KW-0472">Membrane</keyword>
<name>A0A7J5B2M5_9MICO</name>
<dbReference type="CDD" id="cd04606">
    <property type="entry name" value="CBS_pair_Mg_transporter"/>
    <property type="match status" value="1"/>
</dbReference>
<dbReference type="InterPro" id="IPR038076">
    <property type="entry name" value="MgtE_N_sf"/>
</dbReference>
<dbReference type="EMBL" id="WBJX01000002">
    <property type="protein sequence ID" value="KAB1638276.1"/>
    <property type="molecule type" value="Genomic_DNA"/>
</dbReference>
<evidence type="ECO:0000256" key="8">
    <source>
        <dbReference type="PROSITE-ProRule" id="PRU00703"/>
    </source>
</evidence>
<evidence type="ECO:0000256" key="2">
    <source>
        <dbReference type="ARBA" id="ARBA00009749"/>
    </source>
</evidence>
<evidence type="ECO:0000256" key="5">
    <source>
        <dbReference type="ARBA" id="ARBA00022842"/>
    </source>
</evidence>
<dbReference type="SUPFAM" id="SSF161093">
    <property type="entry name" value="MgtE membrane domain-like"/>
    <property type="match status" value="1"/>
</dbReference>
<dbReference type="Gene3D" id="1.10.357.20">
    <property type="entry name" value="SLC41 divalent cation transporters, integral membrane domain"/>
    <property type="match status" value="1"/>
</dbReference>
<dbReference type="InterPro" id="IPR006669">
    <property type="entry name" value="MgtE_transporter"/>
</dbReference>
<comment type="caution">
    <text evidence="9">Lacks conserved residue(s) required for the propagation of feature annotation.</text>
</comment>
<dbReference type="GO" id="GO:0046872">
    <property type="term" value="F:metal ion binding"/>
    <property type="evidence" value="ECO:0007669"/>
    <property type="project" value="UniProtKB-KW"/>
</dbReference>
<dbReference type="Gene3D" id="3.10.580.10">
    <property type="entry name" value="CBS-domain"/>
    <property type="match status" value="1"/>
</dbReference>
<dbReference type="InterPro" id="IPR036739">
    <property type="entry name" value="SLC41_membr_dom_sf"/>
</dbReference>
<comment type="function">
    <text evidence="9">Acts as a magnesium transporter.</text>
</comment>
<dbReference type="OrthoDB" id="9790355at2"/>
<keyword evidence="12" id="KW-1185">Reference proteome</keyword>
<keyword evidence="5 9" id="KW-0460">Magnesium</keyword>
<keyword evidence="6 9" id="KW-1133">Transmembrane helix</keyword>
<dbReference type="SUPFAM" id="SSF158791">
    <property type="entry name" value="MgtE N-terminal domain-like"/>
    <property type="match status" value="1"/>
</dbReference>
<comment type="similarity">
    <text evidence="2 9">Belongs to the SLC41A transporter family.</text>
</comment>
<comment type="caution">
    <text evidence="11">The sequence shown here is derived from an EMBL/GenBank/DDBJ whole genome shotgun (WGS) entry which is preliminary data.</text>
</comment>
<dbReference type="Pfam" id="PF03448">
    <property type="entry name" value="MgtE_N"/>
    <property type="match status" value="1"/>
</dbReference>
<keyword evidence="4 9" id="KW-0812">Transmembrane</keyword>
<evidence type="ECO:0000256" key="1">
    <source>
        <dbReference type="ARBA" id="ARBA00004141"/>
    </source>
</evidence>
<dbReference type="InterPro" id="IPR000644">
    <property type="entry name" value="CBS_dom"/>
</dbReference>
<dbReference type="SMART" id="SM00116">
    <property type="entry name" value="CBS"/>
    <property type="match status" value="2"/>
</dbReference>
<dbReference type="InterPro" id="IPR006667">
    <property type="entry name" value="SLC41_membr_dom"/>
</dbReference>
<feature type="transmembrane region" description="Helical" evidence="9">
    <location>
        <begin position="287"/>
        <end position="307"/>
    </location>
</feature>
<evidence type="ECO:0000256" key="3">
    <source>
        <dbReference type="ARBA" id="ARBA00022448"/>
    </source>
</evidence>
<comment type="subcellular location">
    <subcellularLocation>
        <location evidence="9">Cell membrane</location>
        <topology evidence="9">Multi-pass membrane protein</topology>
    </subcellularLocation>
    <subcellularLocation>
        <location evidence="1">Membrane</location>
        <topology evidence="1">Multi-pass membrane protein</topology>
    </subcellularLocation>
</comment>
<dbReference type="GO" id="GO:0015095">
    <property type="term" value="F:magnesium ion transmembrane transporter activity"/>
    <property type="evidence" value="ECO:0007669"/>
    <property type="project" value="UniProtKB-UniRule"/>
</dbReference>
<feature type="transmembrane region" description="Helical" evidence="9">
    <location>
        <begin position="420"/>
        <end position="443"/>
    </location>
</feature>
<dbReference type="PANTHER" id="PTHR41394:SF8">
    <property type="entry name" value="MAGNESIUM TRANSPORTER MGTE"/>
    <property type="match status" value="1"/>
</dbReference>
<keyword evidence="9" id="KW-1003">Cell membrane</keyword>
<evidence type="ECO:0000256" key="4">
    <source>
        <dbReference type="ARBA" id="ARBA00022692"/>
    </source>
</evidence>
<evidence type="ECO:0000313" key="12">
    <source>
        <dbReference type="Proteomes" id="UP000490386"/>
    </source>
</evidence>
<evidence type="ECO:0000313" key="11">
    <source>
        <dbReference type="EMBL" id="KAB1638276.1"/>
    </source>
</evidence>
<accession>A0A7J5B2M5</accession>
<evidence type="ECO:0000256" key="6">
    <source>
        <dbReference type="ARBA" id="ARBA00022989"/>
    </source>
</evidence>
<dbReference type="Proteomes" id="UP000490386">
    <property type="component" value="Unassembled WGS sequence"/>
</dbReference>
<dbReference type="PROSITE" id="PS51371">
    <property type="entry name" value="CBS"/>
    <property type="match status" value="1"/>
</dbReference>
<feature type="transmembrane region" description="Helical" evidence="9">
    <location>
        <begin position="391"/>
        <end position="413"/>
    </location>
</feature>
<keyword evidence="3 9" id="KW-0813">Transport</keyword>
<dbReference type="PANTHER" id="PTHR41394">
    <property type="entry name" value="MAGNESIUM TRANSPORTER MGTE"/>
    <property type="match status" value="1"/>
</dbReference>
<reference evidence="11 12" key="1">
    <citation type="submission" date="2019-09" db="EMBL/GenBank/DDBJ databases">
        <title>Phylogeny of genus Pseudoclavibacter and closely related genus.</title>
        <authorList>
            <person name="Li Y."/>
        </authorList>
    </citation>
    <scope>NUCLEOTIDE SEQUENCE [LARGE SCALE GENOMIC DNA]</scope>
    <source>
        <strain evidence="11 12">THG-MD12</strain>
    </source>
</reference>
<evidence type="ECO:0000256" key="7">
    <source>
        <dbReference type="ARBA" id="ARBA00023136"/>
    </source>
</evidence>
<keyword evidence="8" id="KW-0129">CBS domain</keyword>
<feature type="domain" description="CBS" evidence="10">
    <location>
        <begin position="140"/>
        <end position="202"/>
    </location>
</feature>
<sequence length="450" mass="48139">MPPFHSLDDLVELVTTELARGDLSAVASALGSAPMPEVAVLLERLPAGDAGVAFRLLPKDEAMTVFERMDAPAQREVVAQLSDADVARVFSELDPDDRVALMDELPAKIAKRLIQDLPADERGGTAIILGYPVGSVGRRMTPDYVHVYPHERVGVALERIRQRGGDAETIYTIPVIDDERHLLGVVSLRELFFADPDDAVETHMATALYAHADDDAEVTARTLVDRGVLAMPIVDRESRLIGLLTSDDAHRMVEAARDEDEAHAGAAEPLRRPYLTTPVFAVVRSRIVWLFVLAVSAILTVSVLELFEATLEQQVALALFIPLLTGIGGNTGSQAATTVTRALAMGEVRPRNAWPVALKELRTGIVLGVTLGAVAFAIATTFYGIGIGTVIGLTLLSVCTISATVGGVMPLVAKSIRVDPAVFSTPFISTFCDATGLIVYFSIAKSVLGI</sequence>
<evidence type="ECO:0000259" key="10">
    <source>
        <dbReference type="PROSITE" id="PS51371"/>
    </source>
</evidence>
<dbReference type="RefSeq" id="WP_151423362.1">
    <property type="nucleotide sequence ID" value="NZ_WBJX01000002.1"/>
</dbReference>
<dbReference type="Pfam" id="PF00571">
    <property type="entry name" value="CBS"/>
    <property type="match status" value="2"/>
</dbReference>
<dbReference type="SMART" id="SM00924">
    <property type="entry name" value="MgtE_N"/>
    <property type="match status" value="1"/>
</dbReference>
<protein>
    <recommendedName>
        <fullName evidence="9">Magnesium transporter MgtE</fullName>
    </recommendedName>
</protein>
<dbReference type="GO" id="GO:0005886">
    <property type="term" value="C:plasma membrane"/>
    <property type="evidence" value="ECO:0007669"/>
    <property type="project" value="UniProtKB-SubCell"/>
</dbReference>
<dbReference type="InterPro" id="IPR046342">
    <property type="entry name" value="CBS_dom_sf"/>
</dbReference>
<dbReference type="NCBIfam" id="TIGR00400">
    <property type="entry name" value="mgtE"/>
    <property type="match status" value="1"/>
</dbReference>
<proteinExistence type="inferred from homology"/>
<organism evidence="11 12">
    <name type="scientific">Pseudoclavibacter terrae</name>
    <dbReference type="NCBI Taxonomy" id="1530195"/>
    <lineage>
        <taxon>Bacteria</taxon>
        <taxon>Bacillati</taxon>
        <taxon>Actinomycetota</taxon>
        <taxon>Actinomycetes</taxon>
        <taxon>Micrococcales</taxon>
        <taxon>Microbacteriaceae</taxon>
        <taxon>Pseudoclavibacter</taxon>
    </lineage>
</organism>
<keyword evidence="9" id="KW-0479">Metal-binding</keyword>
<dbReference type="Pfam" id="PF01769">
    <property type="entry name" value="MgtE"/>
    <property type="match status" value="1"/>
</dbReference>
<dbReference type="Gene3D" id="1.25.60.10">
    <property type="entry name" value="MgtE N-terminal domain-like"/>
    <property type="match status" value="1"/>
</dbReference>
<dbReference type="SUPFAM" id="SSF54631">
    <property type="entry name" value="CBS-domain pair"/>
    <property type="match status" value="1"/>
</dbReference>